<name>A0ABQ9XN97_9EUKA</name>
<evidence type="ECO:0000313" key="4">
    <source>
        <dbReference type="Proteomes" id="UP001281761"/>
    </source>
</evidence>
<keyword evidence="4" id="KW-1185">Reference proteome</keyword>
<feature type="region of interest" description="Disordered" evidence="1">
    <location>
        <begin position="430"/>
        <end position="453"/>
    </location>
</feature>
<comment type="caution">
    <text evidence="3">The sequence shown here is derived from an EMBL/GenBank/DDBJ whole genome shotgun (WGS) entry which is preliminary data.</text>
</comment>
<keyword evidence="2" id="KW-0472">Membrane</keyword>
<keyword evidence="2" id="KW-0812">Transmembrane</keyword>
<keyword evidence="2" id="KW-1133">Transmembrane helix</keyword>
<protein>
    <submittedName>
        <fullName evidence="3">Uncharacterized protein</fullName>
    </submittedName>
</protein>
<sequence>MFNANQYTKSYLEIATEMANGMQRTKIVRFLSSSGPFFKSLRNIQFETMIYALCPKYLQSLYSSKATSSPSQPSQSSTLSSFGIPSFRLSAPDTLEPSANQTILLPPLAFYLISFFSTFYSFAIDCRTNATGVRRGEHITAKFIKEKLTGRRTIAISGSCYLDVSPAPIFILFEDYLGFFLSHSDSLFRSNSTGPSIPHPLFVSTLNLAQQALQPTLPSQTSNSVLTNAVQSYSLGYGLGNRLSAPLTAAQQNAMLFVYLFLFVFVLPNVSLSIPQLPSMELLWAVQMLVIHIASDPNFHCAGTEHPPFGFTTPFFGIILDSVLVFLQSALSRFYCADLPNLVYTKALSDRTVTNKTEHVQNSIPPLYLPVAQQEEKRRVETVADTHPNMLLKLDEASFGVVEDSFAAIIDFFGVITHLPHIHAVLRDTSNPVPSEPQKSNSDSDPSPPQLSPQRFVTEGSNLWQYYFSLNFFQFRTLFACIVSSLACIGRFGIYYSGTSVPSALNGFLSFSTLPSPFSANSGFGFLSAPQSILSVDEDLLEVFGGEVQKQMTVSLERQRQTTLHSSQTGPLSLSLTSLTDPKVTSSPFDGVFTSDSILRNLITKTDDTTRPHAQCVLSSLTRFVNAAIQLFNMDSFKFLGLNRQPKETPSPLPSTSEQPHPIHPMSRVFGSQTNPLSQSILLVQHPPAAVATQRSSRLHSSDSEAETLLLTALTLLPSYHRLSHPENVEQVSQLMQTIVKEGVLTHSTTPEIRSRLCDMYLIRDLKPVSQTTTDIAPLPTVLSRVLKFFSSISDGAGRLWNKFLLCFFRDETMKAWIENRPPMFDFSLTAFVTKHYNRLRRFRQGWWAIPDLQAPPESYEFASLVHINQILCSVLLRLLNILSRLTISTSPFRITFTPHTSPQYEVRGEKMLSSGAIIPSRSEDGTGIEGGQISEEPSQPPITPTSLAFPSSPPLALDSSPIAPLVENNAVIQEETRGRVFQPLSFIRKVRLNLRFFAQKGTVLVELIIFVIWCIIRYNS</sequence>
<organism evidence="3 4">
    <name type="scientific">Blattamonas nauphoetae</name>
    <dbReference type="NCBI Taxonomy" id="2049346"/>
    <lineage>
        <taxon>Eukaryota</taxon>
        <taxon>Metamonada</taxon>
        <taxon>Preaxostyla</taxon>
        <taxon>Oxymonadida</taxon>
        <taxon>Blattamonas</taxon>
    </lineage>
</organism>
<feature type="transmembrane region" description="Helical" evidence="2">
    <location>
        <begin position="997"/>
        <end position="1017"/>
    </location>
</feature>
<reference evidence="3 4" key="1">
    <citation type="journal article" date="2022" name="bioRxiv">
        <title>Genomics of Preaxostyla Flagellates Illuminates Evolutionary Transitions and the Path Towards Mitochondrial Loss.</title>
        <authorList>
            <person name="Novak L.V.F."/>
            <person name="Treitli S.C."/>
            <person name="Pyrih J."/>
            <person name="Halakuc P."/>
            <person name="Pipaliya S.V."/>
            <person name="Vacek V."/>
            <person name="Brzon O."/>
            <person name="Soukal P."/>
            <person name="Eme L."/>
            <person name="Dacks J.B."/>
            <person name="Karnkowska A."/>
            <person name="Elias M."/>
            <person name="Hampl V."/>
        </authorList>
    </citation>
    <scope>NUCLEOTIDE SEQUENCE [LARGE SCALE GENOMIC DNA]</scope>
    <source>
        <strain evidence="3">NAU3</strain>
        <tissue evidence="3">Gut</tissue>
    </source>
</reference>
<accession>A0ABQ9XN97</accession>
<evidence type="ECO:0000256" key="1">
    <source>
        <dbReference type="SAM" id="MobiDB-lite"/>
    </source>
</evidence>
<evidence type="ECO:0000313" key="3">
    <source>
        <dbReference type="EMBL" id="KAK2953521.1"/>
    </source>
</evidence>
<feature type="transmembrane region" description="Helical" evidence="2">
    <location>
        <begin position="256"/>
        <end position="274"/>
    </location>
</feature>
<dbReference type="Proteomes" id="UP001281761">
    <property type="component" value="Unassembled WGS sequence"/>
</dbReference>
<evidence type="ECO:0000256" key="2">
    <source>
        <dbReference type="SAM" id="Phobius"/>
    </source>
</evidence>
<gene>
    <name evidence="3" type="ORF">BLNAU_11521</name>
</gene>
<feature type="transmembrane region" description="Helical" evidence="2">
    <location>
        <begin position="103"/>
        <end position="124"/>
    </location>
</feature>
<proteinExistence type="predicted"/>
<feature type="region of interest" description="Disordered" evidence="1">
    <location>
        <begin position="921"/>
        <end position="955"/>
    </location>
</feature>
<dbReference type="EMBL" id="JARBJD010000090">
    <property type="protein sequence ID" value="KAK2953521.1"/>
    <property type="molecule type" value="Genomic_DNA"/>
</dbReference>